<dbReference type="EMBL" id="JBHTBH010000009">
    <property type="protein sequence ID" value="MFC7329899.1"/>
    <property type="molecule type" value="Genomic_DNA"/>
</dbReference>
<evidence type="ECO:0000313" key="1">
    <source>
        <dbReference type="EMBL" id="MFC7329899.1"/>
    </source>
</evidence>
<dbReference type="RefSeq" id="WP_379872544.1">
    <property type="nucleotide sequence ID" value="NZ_JBHTBH010000009.1"/>
</dbReference>
<protein>
    <submittedName>
        <fullName evidence="1">Uncharacterized protein</fullName>
    </submittedName>
</protein>
<organism evidence="1 2">
    <name type="scientific">Marinactinospora rubrisoli</name>
    <dbReference type="NCBI Taxonomy" id="2715399"/>
    <lineage>
        <taxon>Bacteria</taxon>
        <taxon>Bacillati</taxon>
        <taxon>Actinomycetota</taxon>
        <taxon>Actinomycetes</taxon>
        <taxon>Streptosporangiales</taxon>
        <taxon>Nocardiopsidaceae</taxon>
        <taxon>Marinactinospora</taxon>
    </lineage>
</organism>
<name>A0ABW2KL42_9ACTN</name>
<keyword evidence="2" id="KW-1185">Reference proteome</keyword>
<dbReference type="Proteomes" id="UP001596540">
    <property type="component" value="Unassembled WGS sequence"/>
</dbReference>
<comment type="caution">
    <text evidence="1">The sequence shown here is derived from an EMBL/GenBank/DDBJ whole genome shotgun (WGS) entry which is preliminary data.</text>
</comment>
<sequence length="806" mass="87804">MRPTGMSPLRAALWMADPAVGTDLLKRLPEEAAAALADRYSLPERVAEAVAGSAPGLVRAVLGQPDGALDRDLYLHVAALGDPEAGCVLYGRHRWAEVIPGLRSAVLAAADPGDPGWYTEQGLVPMLLRSPDNDVLYPALAGPFPEVVAHGVRVLASDLPLPALLDACAVVADRAGAEAVGRLAGEVAEAEHAGLADLLRAAASAPDPGAFLRVRRPEGEWIDPAAVGALLRVRRNPQRLGAPCVPLDWGLVRREHERRPFEGMQCVALSRWPDCPEDFALTGFHSAPSAAVKHAARLPVQVLSGEEARAERFAFTEPVRRGITGGWWSPARLLGEVAPAHRILAALPYDHAPTRAAVAEALEPLGTDPASWITLYARLPRFDGPFTALVADAGTAKRRSTRWPRPLEAVFPATPPEKSRAVFLDLLMCASEEARLAVVPHLDARAVQHLLVYGRPSDRVRDAVVAAHGTPALESFASADFLPRRDREWLLDLDDPHVNARLFAHCAIPQAERVRMLAGDRRDGGREPVAEPLLRELRDTNLGHYRHWLTAGIGSGDIGVTRVLLDRIRLHTLAGRLRLLVALGERNGAQAVREVAEHPRFPATTRRLIAAALDDPDPVATLRRHLAAEEDPERVVSGLLDERAHTAERLKKILSEGGALPWPELERAHAAKPFPPSLLLELAKERDCPRSLLLDLLRTPPPVSRGYRHQHGLRWLTEVLDRGLLTPTDVLERCPEPRRILGYLNDLATGNDDRPRVRARFGAEIRRSARAHLGADPEAWAVAVRLFPEFTGTLPELLRTAAVITA</sequence>
<gene>
    <name evidence="1" type="ORF">ACFQRF_19370</name>
</gene>
<reference evidence="2" key="1">
    <citation type="journal article" date="2019" name="Int. J. Syst. Evol. Microbiol.">
        <title>The Global Catalogue of Microorganisms (GCM) 10K type strain sequencing project: providing services to taxonomists for standard genome sequencing and annotation.</title>
        <authorList>
            <consortium name="The Broad Institute Genomics Platform"/>
            <consortium name="The Broad Institute Genome Sequencing Center for Infectious Disease"/>
            <person name="Wu L."/>
            <person name="Ma J."/>
        </authorList>
    </citation>
    <scope>NUCLEOTIDE SEQUENCE [LARGE SCALE GENOMIC DNA]</scope>
    <source>
        <strain evidence="2">CGMCC 4.7382</strain>
    </source>
</reference>
<proteinExistence type="predicted"/>
<accession>A0ABW2KL42</accession>
<evidence type="ECO:0000313" key="2">
    <source>
        <dbReference type="Proteomes" id="UP001596540"/>
    </source>
</evidence>